<dbReference type="EMBL" id="AP028127">
    <property type="protein sequence ID" value="BEH91277.1"/>
    <property type="molecule type" value="Genomic_DNA"/>
</dbReference>
<evidence type="ECO:0008006" key="3">
    <source>
        <dbReference type="Google" id="ProtNLM"/>
    </source>
</evidence>
<dbReference type="RefSeq" id="WP_338507262.1">
    <property type="nucleotide sequence ID" value="NZ_AP028127.1"/>
</dbReference>
<reference evidence="1" key="1">
    <citation type="journal article" date="2024" name="Int. J. Syst. Evol. Microbiol.">
        <title>Turicibacter faecis sp. nov., isolated from faeces of heart failure mouse model.</title>
        <authorList>
            <person name="Imamura Y."/>
            <person name="Motooka D."/>
            <person name="Nakajima Y."/>
            <person name="Ito S."/>
            <person name="Kitakaze M."/>
            <person name="Iida T."/>
            <person name="Nakamura S."/>
        </authorList>
    </citation>
    <scope>NUCLEOTIDE SEQUENCE</scope>
    <source>
        <strain evidence="1">TC023</strain>
    </source>
</reference>
<organism evidence="1 2">
    <name type="scientific">Turicibacter faecis</name>
    <dbReference type="NCBI Taxonomy" id="2963365"/>
    <lineage>
        <taxon>Bacteria</taxon>
        <taxon>Bacillati</taxon>
        <taxon>Bacillota</taxon>
        <taxon>Erysipelotrichia</taxon>
        <taxon>Erysipelotrichales</taxon>
        <taxon>Turicibacteraceae</taxon>
        <taxon>Turicibacter</taxon>
    </lineage>
</organism>
<name>A0ABM8IK74_9FIRM</name>
<evidence type="ECO:0000313" key="2">
    <source>
        <dbReference type="Proteomes" id="UP001432099"/>
    </source>
</evidence>
<gene>
    <name evidence="1" type="ORF">T23_13790</name>
</gene>
<evidence type="ECO:0000313" key="1">
    <source>
        <dbReference type="EMBL" id="BEH91277.1"/>
    </source>
</evidence>
<proteinExistence type="predicted"/>
<accession>A0ABM8IK74</accession>
<protein>
    <recommendedName>
        <fullName evidence="3">Transposase</fullName>
    </recommendedName>
</protein>
<sequence length="65" mass="7485">MTLLEIKERELQKGIKIGIEQGIEQGKEEEKVEIAHNLLDVLDDETIALKTGLTIEEVRRIRDEN</sequence>
<dbReference type="Proteomes" id="UP001432099">
    <property type="component" value="Chromosome"/>
</dbReference>
<keyword evidence="2" id="KW-1185">Reference proteome</keyword>